<dbReference type="PaxDb" id="469381-Dpep_1596"/>
<dbReference type="STRING" id="469381.Dpep_1596"/>
<gene>
    <name evidence="1" type="ORF">Dpep_1596</name>
</gene>
<evidence type="ECO:0000313" key="1">
    <source>
        <dbReference type="EMBL" id="EFC91622.1"/>
    </source>
</evidence>
<dbReference type="eggNOG" id="COG1683">
    <property type="taxonomic scope" value="Bacteria"/>
</dbReference>
<dbReference type="InterPro" id="IPR007553">
    <property type="entry name" value="2-thiour_desulf"/>
</dbReference>
<dbReference type="Proteomes" id="UP000006427">
    <property type="component" value="Unassembled WGS sequence"/>
</dbReference>
<name>D2Z825_9BACT</name>
<dbReference type="OrthoDB" id="9797779at2"/>
<dbReference type="AlphaFoldDB" id="D2Z825"/>
<proteinExistence type="predicted"/>
<dbReference type="EMBL" id="ABTR02000001">
    <property type="protein sequence ID" value="EFC91622.1"/>
    <property type="molecule type" value="Genomic_DNA"/>
</dbReference>
<comment type="caution">
    <text evidence="1">The sequence shown here is derived from an EMBL/GenBank/DDBJ whole genome shotgun (WGS) entry which is preliminary data.</text>
</comment>
<reference evidence="1 2" key="1">
    <citation type="journal article" date="2010" name="Stand. Genomic Sci.">
        <title>Permanent draft genome sequence of Dethiosulfovibrio peptidovorans type strain (SEBR 4207).</title>
        <authorList>
            <person name="Labutti K."/>
            <person name="Mayilraj S."/>
            <person name="Clum A."/>
            <person name="Lucas S."/>
            <person name="Glavina Del Rio T."/>
            <person name="Nolan M."/>
            <person name="Tice H."/>
            <person name="Cheng J.F."/>
            <person name="Pitluck S."/>
            <person name="Liolios K."/>
            <person name="Ivanova N."/>
            <person name="Mavromatis K."/>
            <person name="Mikhailova N."/>
            <person name="Pati A."/>
            <person name="Goodwin L."/>
            <person name="Chen A."/>
            <person name="Palaniappan K."/>
            <person name="Land M."/>
            <person name="Hauser L."/>
            <person name="Chang Y.J."/>
            <person name="Jeffries C.D."/>
            <person name="Rohde M."/>
            <person name="Spring S."/>
            <person name="Goker M."/>
            <person name="Woyke T."/>
            <person name="Bristow J."/>
            <person name="Eisen J.A."/>
            <person name="Markowitz V."/>
            <person name="Hugenholtz P."/>
            <person name="Kyrpides N.C."/>
            <person name="Klenk H.P."/>
            <person name="Lapidus A."/>
        </authorList>
    </citation>
    <scope>NUCLEOTIDE SEQUENCE [LARGE SCALE GENOMIC DNA]</scope>
    <source>
        <strain evidence="1 2">DSM 11002</strain>
    </source>
</reference>
<protein>
    <submittedName>
        <fullName evidence="1">Uncharacterized protein</fullName>
    </submittedName>
</protein>
<dbReference type="PANTHER" id="PTHR30087">
    <property type="entry name" value="INNER MEMBRANE PROTEIN"/>
    <property type="match status" value="1"/>
</dbReference>
<dbReference type="PANTHER" id="PTHR30087:SF1">
    <property type="entry name" value="HYPOTHETICAL CYTOSOLIC PROTEIN"/>
    <property type="match status" value="1"/>
</dbReference>
<dbReference type="RefSeq" id="WP_005661128.1">
    <property type="nucleotide sequence ID" value="NZ_ABTR02000001.1"/>
</dbReference>
<organism evidence="1 2">
    <name type="scientific">Dethiosulfovibrio peptidovorans DSM 11002</name>
    <dbReference type="NCBI Taxonomy" id="469381"/>
    <lineage>
        <taxon>Bacteria</taxon>
        <taxon>Thermotogati</taxon>
        <taxon>Synergistota</taxon>
        <taxon>Synergistia</taxon>
        <taxon>Synergistales</taxon>
        <taxon>Dethiosulfovibrionaceae</taxon>
        <taxon>Dethiosulfovibrio</taxon>
    </lineage>
</organism>
<dbReference type="Pfam" id="PF04463">
    <property type="entry name" value="2-thiour_desulf"/>
    <property type="match status" value="1"/>
</dbReference>
<keyword evidence="2" id="KW-1185">Reference proteome</keyword>
<evidence type="ECO:0000313" key="2">
    <source>
        <dbReference type="Proteomes" id="UP000006427"/>
    </source>
</evidence>
<accession>D2Z825</accession>
<sequence length="145" mass="15519">MIVVSSCLLGMPCRYDGSGFRRPDIIEILEGRDVLPLCPEQLGGLPTPRTPCEIVNGVVMGKDGIERTGYFRRGAVLALEAISKFDVTVALLKEKSPSCGSSLIYDGSFSGRVTKGRGIFASALVDMGVTVFSEESLKGLISFLI</sequence>